<accession>A0A150IUZ4</accession>
<protein>
    <recommendedName>
        <fullName evidence="1">Spore protein YkvP/CgeB glycosyl transferase-like domain-containing protein</fullName>
    </recommendedName>
</protein>
<accession>A0A150IY46</accession>
<evidence type="ECO:0000313" key="2">
    <source>
        <dbReference type="EMBL" id="KYC45387.1"/>
    </source>
</evidence>
<evidence type="ECO:0000259" key="1">
    <source>
        <dbReference type="Pfam" id="PF13524"/>
    </source>
</evidence>
<evidence type="ECO:0000313" key="5">
    <source>
        <dbReference type="Proteomes" id="UP000091929"/>
    </source>
</evidence>
<proteinExistence type="predicted"/>
<evidence type="ECO:0000313" key="4">
    <source>
        <dbReference type="EMBL" id="KYC49916.1"/>
    </source>
</evidence>
<name>A0A150IKB6_9EURY</name>
<dbReference type="EMBL" id="LNGE01000020">
    <property type="protein sequence ID" value="KYC45387.1"/>
    <property type="molecule type" value="Genomic_DNA"/>
</dbReference>
<accession>A0A150IKB6</accession>
<gene>
    <name evidence="2" type="ORF">APG10_00893</name>
    <name evidence="3" type="ORF">APG11_00281</name>
    <name evidence="4" type="ORF">APG12_01165</name>
</gene>
<evidence type="ECO:0000313" key="6">
    <source>
        <dbReference type="Proteomes" id="UP000092401"/>
    </source>
</evidence>
<dbReference type="Proteomes" id="UP000091929">
    <property type="component" value="Unassembled WGS sequence"/>
</dbReference>
<dbReference type="EMBL" id="LNJC01000023">
    <property type="protein sequence ID" value="KYC49916.1"/>
    <property type="molecule type" value="Genomic_DNA"/>
</dbReference>
<dbReference type="InterPro" id="IPR055259">
    <property type="entry name" value="YkvP/CgeB_Glyco_trans-like"/>
</dbReference>
<feature type="domain" description="Spore protein YkvP/CgeB glycosyl transferase-like" evidence="1">
    <location>
        <begin position="197"/>
        <end position="304"/>
    </location>
</feature>
<sequence length="367" mass="42669">MKILIGYPYSNYEEEKKEQYLKILKKAGLKVDGFCLTLDPPNRNLTWKELDAKWRRGDKKLLSMYKELIKELDGYDVLLNSVGINLHPEFVSKLPVFSVFGCFDDPEASELLSKPVAWAYDLCMVGNIAEVDSYYSWGAKEARYWPIGFKEEDYDPGLSEKKILNGKRDIDISLICDYNYIRKERLDRFSSAFPNGAYYGKGWPNGYIPHNLKVPLYQRTKIGINFHLSTGPINSRTFTVPANGAMLICDNKSYLGNIFKLNKEAVGFETVEEAIELCQYYLENDKDRRKIALAGWKRTLKEYNQIEVFKIMIKYTKGIMSKVEKNDHNIIEFINDKKINRFSSLYEILEKSDRNINRIKGKIKKLI</sequence>
<dbReference type="Pfam" id="PF13524">
    <property type="entry name" value="Glyco_trans_1_2"/>
    <property type="match status" value="1"/>
</dbReference>
<reference evidence="5 6" key="1">
    <citation type="journal article" date="2016" name="ISME J.">
        <title>Chasing the elusive Euryarchaeota class WSA2: genomes reveal a uniquely fastidious methyl-reducing methanogen.</title>
        <authorList>
            <person name="Nobu M.K."/>
            <person name="Narihiro T."/>
            <person name="Kuroda K."/>
            <person name="Mei R."/>
            <person name="Liu W.T."/>
        </authorList>
    </citation>
    <scope>NUCLEOTIDE SEQUENCE [LARGE SCALE GENOMIC DNA]</scope>
    <source>
        <strain evidence="2">B03fssc0709_Meth_Bin005</strain>
        <strain evidence="3">B15fssc0709_Meth_Bin003</strain>
        <strain evidence="4">BMIXfssc0709_Meth_Bin006</strain>
    </source>
</reference>
<dbReference type="AlphaFoldDB" id="A0A150IKB6"/>
<organism evidence="2 6">
    <name type="scientific">Candidatus Methanofastidiosum methylothiophilum</name>
    <dbReference type="NCBI Taxonomy" id="1705564"/>
    <lineage>
        <taxon>Archaea</taxon>
        <taxon>Methanobacteriati</taxon>
        <taxon>Methanobacteriota</taxon>
        <taxon>Stenosarchaea group</taxon>
        <taxon>Candidatus Methanofastidiosia</taxon>
        <taxon>Candidatus Methanofastidiosales</taxon>
        <taxon>Candidatus Methanofastidiosaceae</taxon>
        <taxon>Candidatus Methanofastidiosum</taxon>
    </lineage>
</organism>
<comment type="caution">
    <text evidence="2">The sequence shown here is derived from an EMBL/GenBank/DDBJ whole genome shotgun (WGS) entry which is preliminary data.</text>
</comment>
<dbReference type="Proteomes" id="UP000092403">
    <property type="component" value="Unassembled WGS sequence"/>
</dbReference>
<evidence type="ECO:0000313" key="3">
    <source>
        <dbReference type="EMBL" id="KYC48474.1"/>
    </source>
</evidence>
<dbReference type="Proteomes" id="UP000092401">
    <property type="component" value="Unassembled WGS sequence"/>
</dbReference>
<dbReference type="EMBL" id="LNGF01000004">
    <property type="protein sequence ID" value="KYC48474.1"/>
    <property type="molecule type" value="Genomic_DNA"/>
</dbReference>